<dbReference type="AlphaFoldDB" id="B2HPJ4"/>
<dbReference type="Pfam" id="PF12728">
    <property type="entry name" value="HTH_17"/>
    <property type="match status" value="1"/>
</dbReference>
<proteinExistence type="predicted"/>
<dbReference type="NCBIfam" id="TIGR01764">
    <property type="entry name" value="excise"/>
    <property type="match status" value="1"/>
</dbReference>
<protein>
    <submittedName>
        <fullName evidence="2">Conserved hypothetical phage protein</fullName>
    </submittedName>
</protein>
<name>B2HPJ4_MYCMM</name>
<evidence type="ECO:0000313" key="2">
    <source>
        <dbReference type="EMBL" id="ACC42346.1"/>
    </source>
</evidence>
<dbReference type="GO" id="GO:0003677">
    <property type="term" value="F:DNA binding"/>
    <property type="evidence" value="ECO:0007669"/>
    <property type="project" value="InterPro"/>
</dbReference>
<keyword evidence="3" id="KW-1185">Reference proteome</keyword>
<sequence length="63" mass="6995">MTKLLYTRKQAATALAMSERQLDVLVARGDLAALRDGRLIKFTADELQRYIKQLPAHEPGAGI</sequence>
<gene>
    <name evidence="2" type="ordered locus">MMAR_3938</name>
</gene>
<organism evidence="2 3">
    <name type="scientific">Mycobacterium marinum (strain ATCC BAA-535 / M)</name>
    <dbReference type="NCBI Taxonomy" id="216594"/>
    <lineage>
        <taxon>Bacteria</taxon>
        <taxon>Bacillati</taxon>
        <taxon>Actinomycetota</taxon>
        <taxon>Actinomycetes</taxon>
        <taxon>Mycobacteriales</taxon>
        <taxon>Mycobacteriaceae</taxon>
        <taxon>Mycobacterium</taxon>
        <taxon>Mycobacterium ulcerans group</taxon>
    </lineage>
</organism>
<dbReference type="KEGG" id="mmi:MMAR_3938"/>
<dbReference type="InterPro" id="IPR010093">
    <property type="entry name" value="SinI_DNA-bd"/>
</dbReference>
<dbReference type="STRING" id="216594.MMAR_3938"/>
<dbReference type="HOGENOM" id="CLU_2845131_0_0_11"/>
<dbReference type="InterPro" id="IPR041657">
    <property type="entry name" value="HTH_17"/>
</dbReference>
<feature type="domain" description="Helix-turn-helix" evidence="1">
    <location>
        <begin position="5"/>
        <end position="53"/>
    </location>
</feature>
<reference evidence="2 3" key="1">
    <citation type="journal article" date="2008" name="Genome Res.">
        <title>Insights from the complete genome sequence of Mycobacterium marinum on the evolution of Mycobacterium tuberculosis.</title>
        <authorList>
            <person name="Stinear T.P."/>
            <person name="Seemann T."/>
            <person name="Harrison P.F."/>
            <person name="Jenkin G.A."/>
            <person name="Davies J.K."/>
            <person name="Johnson P.D."/>
            <person name="Abdellah Z."/>
            <person name="Arrowsmith C."/>
            <person name="Chillingworth T."/>
            <person name="Churcher C."/>
            <person name="Clarke K."/>
            <person name="Cronin A."/>
            <person name="Davis P."/>
            <person name="Goodhead I."/>
            <person name="Holroyd N."/>
            <person name="Jagels K."/>
            <person name="Lord A."/>
            <person name="Moule S."/>
            <person name="Mungall K."/>
            <person name="Norbertczak H."/>
            <person name="Quail M.A."/>
            <person name="Rabbinowitsch E."/>
            <person name="Walker D."/>
            <person name="White B."/>
            <person name="Whitehead S."/>
            <person name="Small P.L."/>
            <person name="Brosch R."/>
            <person name="Ramakrishnan L."/>
            <person name="Fischbach M.A."/>
            <person name="Parkhill J."/>
            <person name="Cole S.T."/>
        </authorList>
    </citation>
    <scope>NUCLEOTIDE SEQUENCE [LARGE SCALE GENOMIC DNA]</scope>
    <source>
        <strain evidence="3">ATCC BAA-535 / M</strain>
    </source>
</reference>
<dbReference type="RefSeq" id="WP_012395532.1">
    <property type="nucleotide sequence ID" value="NC_010612.1"/>
</dbReference>
<dbReference type="EMBL" id="CP000854">
    <property type="protein sequence ID" value="ACC42346.1"/>
    <property type="molecule type" value="Genomic_DNA"/>
</dbReference>
<evidence type="ECO:0000313" key="3">
    <source>
        <dbReference type="Proteomes" id="UP000001190"/>
    </source>
</evidence>
<dbReference type="Proteomes" id="UP000001190">
    <property type="component" value="Chromosome"/>
</dbReference>
<evidence type="ECO:0000259" key="1">
    <source>
        <dbReference type="Pfam" id="PF12728"/>
    </source>
</evidence>
<accession>B2HPJ4</accession>
<dbReference type="OrthoDB" id="4749113at2"/>